<dbReference type="AlphaFoldDB" id="A0A0A1UCC4"/>
<evidence type="ECO:0000313" key="1">
    <source>
        <dbReference type="EMBL" id="ELP89928.1"/>
    </source>
</evidence>
<dbReference type="PANTHER" id="PTHR45661">
    <property type="entry name" value="SURFACE ANTIGEN"/>
    <property type="match status" value="1"/>
</dbReference>
<dbReference type="EMBL" id="KB206545">
    <property type="protein sequence ID" value="ELP89928.1"/>
    <property type="molecule type" value="Genomic_DNA"/>
</dbReference>
<dbReference type="InterPro" id="IPR032675">
    <property type="entry name" value="LRR_dom_sf"/>
</dbReference>
<dbReference type="KEGG" id="eiv:EIN_303720"/>
<proteinExistence type="predicted"/>
<dbReference type="Gene3D" id="3.80.10.10">
    <property type="entry name" value="Ribonuclease Inhibitor"/>
    <property type="match status" value="2"/>
</dbReference>
<gene>
    <name evidence="1" type="ORF">EIN_303720</name>
</gene>
<dbReference type="InterPro" id="IPR053139">
    <property type="entry name" value="Surface_bspA-like"/>
</dbReference>
<dbReference type="PANTHER" id="PTHR45661:SF3">
    <property type="entry name" value="IG-LIKE DOMAIN-CONTAINING PROTEIN"/>
    <property type="match status" value="1"/>
</dbReference>
<organism evidence="1 2">
    <name type="scientific">Entamoeba invadens IP1</name>
    <dbReference type="NCBI Taxonomy" id="370355"/>
    <lineage>
        <taxon>Eukaryota</taxon>
        <taxon>Amoebozoa</taxon>
        <taxon>Evosea</taxon>
        <taxon>Archamoebae</taxon>
        <taxon>Mastigamoebida</taxon>
        <taxon>Entamoebidae</taxon>
        <taxon>Entamoeba</taxon>
    </lineage>
</organism>
<name>A0A0A1UCC4_ENTIV</name>
<dbReference type="Proteomes" id="UP000014680">
    <property type="component" value="Unassembled WGS sequence"/>
</dbReference>
<keyword evidence="2" id="KW-1185">Reference proteome</keyword>
<sequence length="336" mass="37774">MVKLESYHVMIVSKYFDTIEDFINLELVCKQFCGNMEKFHFNPIPLNSKTVEYFPKIETLHLWDVIDENFGNDFLINKQKIKDIDEFKNVSKKLFYRIIVWFGVDFETVDKNKTQNIEFKKVTYTQNDRKKFGNKIPSSVTSIGEECFLKYDRIRRVIIPSNITSIGNRCFRQCNNLSSVIMPSSIKSIGEWCFCFCDSLSSVTIPSSVTSIGNGCFVLCSSLTSITIPSSVTSIGDQCFRQCTSLSNFTIPSSVKSTGDCCFNRCSNLSSVIIPLSVISIGQWCFCGCGNLKSVTIPSSVTSNCDDIFDSHTVKLKGGIGEIVGNTMNLKTVFCK</sequence>
<dbReference type="SUPFAM" id="SSF52058">
    <property type="entry name" value="L domain-like"/>
    <property type="match status" value="1"/>
</dbReference>
<dbReference type="VEuPathDB" id="AmoebaDB:EIN_303720"/>
<evidence type="ECO:0000313" key="2">
    <source>
        <dbReference type="Proteomes" id="UP000014680"/>
    </source>
</evidence>
<dbReference type="InterPro" id="IPR026906">
    <property type="entry name" value="LRR_5"/>
</dbReference>
<dbReference type="OMA" id="WDVIDEN"/>
<dbReference type="GeneID" id="14888911"/>
<protein>
    <recommendedName>
        <fullName evidence="3">Leucine rich repeat containing protein BspA family protein</fullName>
    </recommendedName>
</protein>
<evidence type="ECO:0008006" key="3">
    <source>
        <dbReference type="Google" id="ProtNLM"/>
    </source>
</evidence>
<reference evidence="1 2" key="1">
    <citation type="submission" date="2012-10" db="EMBL/GenBank/DDBJ databases">
        <authorList>
            <person name="Zafar N."/>
            <person name="Inman J."/>
            <person name="Hall N."/>
            <person name="Lorenzi H."/>
            <person name="Caler E."/>
        </authorList>
    </citation>
    <scope>NUCLEOTIDE SEQUENCE [LARGE SCALE GENOMIC DNA]</scope>
    <source>
        <strain evidence="1 2">IP1</strain>
    </source>
</reference>
<dbReference type="RefSeq" id="XP_004256699.1">
    <property type="nucleotide sequence ID" value="XM_004256651.1"/>
</dbReference>
<accession>A0A0A1UCC4</accession>
<dbReference type="Pfam" id="PF13306">
    <property type="entry name" value="LRR_5"/>
    <property type="match status" value="1"/>
</dbReference>